<sequence>MTSRIISQLIILYFLLGIVESCSDFVFLVDTEIDDSPLGRGLQRRRDLVLKAAEQLDLSTGLHRVALIIYGKRPSDELLAGSFDDFATTDEFVQVLKSEFDALLLRNETRRLLPSIGSADALEILLKRVLSKKRMNSPVVVLAFTDGRIRPNEAARLERISAQLSKKHYIHTFAINPEGSISVERLATLELLTNGDKKAIVTSQNRQISAEQKMNDILAPFLSCQKFSKSRILRRKPKVATTAAPRQVDPECLIDVVLLMDFSGGAVDKREKYLNLGAELIKDVKLGPDAVQVAFVRFSGPKRTDTVFHLKKHQNAKNAVFEMLATPSLGGTTRIGAAMLDAFREFDAKFGGRSTAQKVMIVFTDGFSQDDPTDAAVKLYQENIRLFSVAVEDHNLPADFDNLKAIATNLLKMARKLNCVQTRKKGTPGI</sequence>
<evidence type="ECO:0000313" key="1">
    <source>
        <dbReference type="Proteomes" id="UP000887576"/>
    </source>
</evidence>
<evidence type="ECO:0000313" key="2">
    <source>
        <dbReference type="WBParaSite" id="JU765_v2.g1102.t1"/>
    </source>
</evidence>
<organism evidence="1 2">
    <name type="scientific">Panagrolaimus sp. JU765</name>
    <dbReference type="NCBI Taxonomy" id="591449"/>
    <lineage>
        <taxon>Eukaryota</taxon>
        <taxon>Metazoa</taxon>
        <taxon>Ecdysozoa</taxon>
        <taxon>Nematoda</taxon>
        <taxon>Chromadorea</taxon>
        <taxon>Rhabditida</taxon>
        <taxon>Tylenchina</taxon>
        <taxon>Panagrolaimomorpha</taxon>
        <taxon>Panagrolaimoidea</taxon>
        <taxon>Panagrolaimidae</taxon>
        <taxon>Panagrolaimus</taxon>
    </lineage>
</organism>
<reference evidence="2" key="1">
    <citation type="submission" date="2022-11" db="UniProtKB">
        <authorList>
            <consortium name="WormBaseParasite"/>
        </authorList>
    </citation>
    <scope>IDENTIFICATION</scope>
</reference>
<dbReference type="Proteomes" id="UP000887576">
    <property type="component" value="Unplaced"/>
</dbReference>
<protein>
    <submittedName>
        <fullName evidence="2">VWFA domain-containing protein</fullName>
    </submittedName>
</protein>
<name>A0AC34PY10_9BILA</name>
<proteinExistence type="predicted"/>
<accession>A0AC34PY10</accession>
<dbReference type="WBParaSite" id="JU765_v2.g1102.t1">
    <property type="protein sequence ID" value="JU765_v2.g1102.t1"/>
    <property type="gene ID" value="JU765_v2.g1102"/>
</dbReference>